<keyword evidence="2" id="KW-0808">Transferase</keyword>
<dbReference type="InterPro" id="IPR001173">
    <property type="entry name" value="Glyco_trans_2-like"/>
</dbReference>
<evidence type="ECO:0000313" key="3">
    <source>
        <dbReference type="Proteomes" id="UP000502756"/>
    </source>
</evidence>
<dbReference type="SUPFAM" id="SSF53448">
    <property type="entry name" value="Nucleotide-diphospho-sugar transferases"/>
    <property type="match status" value="1"/>
</dbReference>
<evidence type="ECO:0000313" key="2">
    <source>
        <dbReference type="EMBL" id="QJW88755.1"/>
    </source>
</evidence>
<feature type="domain" description="Glycosyltransferase 2-like" evidence="1">
    <location>
        <begin position="7"/>
        <end position="112"/>
    </location>
</feature>
<dbReference type="Proteomes" id="UP000502756">
    <property type="component" value="Chromosome"/>
</dbReference>
<protein>
    <submittedName>
        <fullName evidence="2">Glycosyltransferase</fullName>
    </submittedName>
</protein>
<dbReference type="Pfam" id="PF00535">
    <property type="entry name" value="Glycos_transf_2"/>
    <property type="match status" value="1"/>
</dbReference>
<dbReference type="GO" id="GO:0016740">
    <property type="term" value="F:transferase activity"/>
    <property type="evidence" value="ECO:0007669"/>
    <property type="project" value="UniProtKB-KW"/>
</dbReference>
<proteinExistence type="predicted"/>
<reference evidence="2 3" key="1">
    <citation type="submission" date="2020-05" db="EMBL/GenBank/DDBJ databases">
        <title>Genome sequencing of Spirosoma sp. TS118.</title>
        <authorList>
            <person name="Lee J.-H."/>
            <person name="Jeong S."/>
            <person name="Zhao L."/>
            <person name="Jung J.-H."/>
            <person name="Kim M.-K."/>
            <person name="Lim S."/>
        </authorList>
    </citation>
    <scope>NUCLEOTIDE SEQUENCE [LARGE SCALE GENOMIC DNA]</scope>
    <source>
        <strain evidence="2 3">TS118</strain>
    </source>
</reference>
<dbReference type="RefSeq" id="WP_171738593.1">
    <property type="nucleotide sequence ID" value="NZ_CP053435.1"/>
</dbReference>
<dbReference type="Gene3D" id="3.90.550.10">
    <property type="entry name" value="Spore Coat Polysaccharide Biosynthesis Protein SpsA, Chain A"/>
    <property type="match status" value="1"/>
</dbReference>
<organism evidence="2 3">
    <name type="scientific">Spirosoma taeanense</name>
    <dbReference type="NCBI Taxonomy" id="2735870"/>
    <lineage>
        <taxon>Bacteria</taxon>
        <taxon>Pseudomonadati</taxon>
        <taxon>Bacteroidota</taxon>
        <taxon>Cytophagia</taxon>
        <taxon>Cytophagales</taxon>
        <taxon>Cytophagaceae</taxon>
        <taxon>Spirosoma</taxon>
    </lineage>
</organism>
<gene>
    <name evidence="2" type="ORF">HNV11_04845</name>
</gene>
<dbReference type="CDD" id="cd00761">
    <property type="entry name" value="Glyco_tranf_GTA_type"/>
    <property type="match status" value="1"/>
</dbReference>
<evidence type="ECO:0000259" key="1">
    <source>
        <dbReference type="Pfam" id="PF00535"/>
    </source>
</evidence>
<dbReference type="InterPro" id="IPR029044">
    <property type="entry name" value="Nucleotide-diphossugar_trans"/>
</dbReference>
<dbReference type="KEGG" id="stae:HNV11_04845"/>
<accession>A0A6M5Y4P3</accession>
<dbReference type="EMBL" id="CP053435">
    <property type="protein sequence ID" value="QJW88755.1"/>
    <property type="molecule type" value="Genomic_DNA"/>
</dbReference>
<name>A0A6M5Y4P3_9BACT</name>
<dbReference type="AlphaFoldDB" id="A0A6M5Y4P3"/>
<sequence>MSVTATVILPTTADRGALLPFCVGSVLRQTVADLELFIIGDGVSDATRSVIHELMGQDARIRFFDQPKHERRGEEYRHQALQTARGRIVAYLCDRDLWLPHHLQTLDNQLQDATLATTAFYSVREDGRMVVPFRPTQSPDKTFVNLSAVGHTLDSYHQLPYGWRTTPTGVATDWYMWQQMLAQPDCRPVIHWAPTLLYFKRGDHPGWTVAQRQAELSHWFAQLQVPAQLQPALDQAIAQAVYERNRLKESWLSVKGRSPGQLPGWIRQKIQGWLGSSATAEAEEIDWPDRIKLDR</sequence>
<keyword evidence="3" id="KW-1185">Reference proteome</keyword>